<dbReference type="HOGENOM" id="CLU_1149850_0_0_2"/>
<sequence>MKRFMILGNSCSSCRLLNLLYFDVNASSKVYCFTVSWNQGLYGIFNQLQIVDRQTLLVGLVIITLIVNVILGVELYYTLHNRPTQPVGGIPINVSTVQIISPSSSTTTNTTSGATSTITTTQSSTTNSGSSTTTKQPQTYSFSFKAEFKIHVKEHGIYIVGIKPNITFSQLYVILYFEDGQVVTLNLNQTYVNVTIKENDVKVTAYIYGKSYENLTPQQILNDIGLYFKFIGNSTNSNSNENSDEFILVRDINLVKKLFEIQPVS</sequence>
<feature type="region of interest" description="Disordered" evidence="1">
    <location>
        <begin position="104"/>
        <end position="136"/>
    </location>
</feature>
<name>D0KQS2_SACS9</name>
<feature type="compositionally biased region" description="Low complexity" evidence="1">
    <location>
        <begin position="104"/>
        <end position="134"/>
    </location>
</feature>
<reference evidence="3" key="1">
    <citation type="submission" date="2009-10" db="EMBL/GenBank/DDBJ databases">
        <title>Complete sequence of Sulfolobus solfataricus 98/2.</title>
        <authorList>
            <consortium name="US DOE Joint Genome Institute"/>
            <person name="Lucas S."/>
            <person name="Copeland A."/>
            <person name="Lapidus A."/>
            <person name="Glavina del Rio T."/>
            <person name="Tice H."/>
            <person name="Bruce D."/>
            <person name="Goodwin L."/>
            <person name="Pitluck S."/>
            <person name="Munk A.C."/>
            <person name="Brettin T."/>
            <person name="Detter J.C."/>
            <person name="Han C."/>
            <person name="Tapia R."/>
            <person name="Larimer F."/>
            <person name="Land M."/>
            <person name="Hauser L."/>
            <person name="Kyrpides N."/>
            <person name="Ovchinnikova G."/>
            <person name="Mead D."/>
        </authorList>
    </citation>
    <scope>NUCLEOTIDE SEQUENCE [LARGE SCALE GENOMIC DNA]</scope>
    <source>
        <strain evidence="3">98/2</strain>
    </source>
</reference>
<feature type="transmembrane region" description="Helical" evidence="2">
    <location>
        <begin position="56"/>
        <end position="77"/>
    </location>
</feature>
<dbReference type="RefSeq" id="WP_014511462.1">
    <property type="nucleotide sequence ID" value="NZ_ACUK01000041.1"/>
</dbReference>
<keyword evidence="2" id="KW-0472">Membrane</keyword>
<evidence type="ECO:0000313" key="3">
    <source>
        <dbReference type="EMBL" id="ACX91091.1"/>
    </source>
</evidence>
<evidence type="ECO:0000256" key="2">
    <source>
        <dbReference type="SAM" id="Phobius"/>
    </source>
</evidence>
<accession>D0KQS2</accession>
<keyword evidence="2" id="KW-1133">Transmembrane helix</keyword>
<keyword evidence="2" id="KW-0812">Transmembrane</keyword>
<evidence type="ECO:0000256" key="1">
    <source>
        <dbReference type="SAM" id="MobiDB-lite"/>
    </source>
</evidence>
<gene>
    <name evidence="3" type="ordered locus">Ssol_0843</name>
</gene>
<dbReference type="EMBL" id="CP001800">
    <property type="protein sequence ID" value="ACX91091.1"/>
    <property type="molecule type" value="Genomic_DNA"/>
</dbReference>
<protein>
    <submittedName>
        <fullName evidence="3">Uncharacterized protein</fullName>
    </submittedName>
</protein>
<organism evidence="3">
    <name type="scientific">Saccharolobus solfataricus (strain 98/2)</name>
    <name type="common">Sulfolobus solfataricus</name>
    <dbReference type="NCBI Taxonomy" id="555311"/>
    <lineage>
        <taxon>Archaea</taxon>
        <taxon>Thermoproteota</taxon>
        <taxon>Thermoprotei</taxon>
        <taxon>Sulfolobales</taxon>
        <taxon>Sulfolobaceae</taxon>
        <taxon>Saccharolobus</taxon>
    </lineage>
</organism>
<dbReference type="KEGG" id="sol:Ssol_0843"/>
<dbReference type="GeneID" id="44128822"/>
<dbReference type="AlphaFoldDB" id="D0KQS2"/>
<proteinExistence type="predicted"/>